<dbReference type="InterPro" id="IPR003675">
    <property type="entry name" value="Rce1/LyrA-like_dom"/>
</dbReference>
<proteinExistence type="predicted"/>
<dbReference type="GO" id="GO:0080120">
    <property type="term" value="P:CAAX-box protein maturation"/>
    <property type="evidence" value="ECO:0007669"/>
    <property type="project" value="UniProtKB-ARBA"/>
</dbReference>
<protein>
    <recommendedName>
        <fullName evidence="2">CAAX prenyl protease 2/Lysostaphin resistance protein A-like domain-containing protein</fullName>
    </recommendedName>
</protein>
<reference evidence="3 4" key="1">
    <citation type="submission" date="2015-01" db="EMBL/GenBank/DDBJ databases">
        <title>Genome of Sphingomonas taxi strain 30a.</title>
        <authorList>
            <person name="Eevers N."/>
            <person name="Van Hamme J."/>
            <person name="Bottos E."/>
            <person name="Weyens N."/>
            <person name="Vangronsveld J."/>
        </authorList>
    </citation>
    <scope>NUCLEOTIDE SEQUENCE [LARGE SCALE GENOMIC DNA]</scope>
    <source>
        <strain evidence="3 4">30a</strain>
    </source>
</reference>
<feature type="domain" description="CAAX prenyl protease 2/Lysostaphin resistance protein A-like" evidence="2">
    <location>
        <begin position="131"/>
        <end position="219"/>
    </location>
</feature>
<dbReference type="EMBL" id="JXTP01000022">
    <property type="protein sequence ID" value="KIU29072.1"/>
    <property type="molecule type" value="Genomic_DNA"/>
</dbReference>
<evidence type="ECO:0000259" key="2">
    <source>
        <dbReference type="Pfam" id="PF02517"/>
    </source>
</evidence>
<feature type="transmembrane region" description="Helical" evidence="1">
    <location>
        <begin position="151"/>
        <end position="177"/>
    </location>
</feature>
<keyword evidence="1" id="KW-0472">Membrane</keyword>
<dbReference type="PATRIC" id="fig|1549858.7.peg.2988"/>
<feature type="transmembrane region" description="Helical" evidence="1">
    <location>
        <begin position="83"/>
        <end position="106"/>
    </location>
</feature>
<name>A0A0D1MF58_9SPHN</name>
<comment type="caution">
    <text evidence="3">The sequence shown here is derived from an EMBL/GenBank/DDBJ whole genome shotgun (WGS) entry which is preliminary data.</text>
</comment>
<dbReference type="GO" id="GO:0004175">
    <property type="term" value="F:endopeptidase activity"/>
    <property type="evidence" value="ECO:0007669"/>
    <property type="project" value="UniProtKB-ARBA"/>
</dbReference>
<keyword evidence="1" id="KW-1133">Transmembrane helix</keyword>
<sequence>MLVAILLVLTLGYQGLILWRGQLMAGWRIGFAARHLRWASGLWLGYGLPALLGLAAIGGLGAIGGMPLAFLPLAQTLGLPPGAIAPTTITLGLAGGSALGLALTWWRARRGRGPWTIGDASSLLPRRDGDLWPAAVLAISAGVTEELFFRLWLPLIVTLACGSGAVGMAVGTAAFAAMHRYQGWAGMAANLIGGALLAALYMGTGSLWVAIAVHALVDLNALVLRPWVASRVRAAD</sequence>
<evidence type="ECO:0000313" key="3">
    <source>
        <dbReference type="EMBL" id="KIU29072.1"/>
    </source>
</evidence>
<organism evidence="3 4">
    <name type="scientific">Sphingomonas melonis</name>
    <dbReference type="NCBI Taxonomy" id="152682"/>
    <lineage>
        <taxon>Bacteria</taxon>
        <taxon>Pseudomonadati</taxon>
        <taxon>Pseudomonadota</taxon>
        <taxon>Alphaproteobacteria</taxon>
        <taxon>Sphingomonadales</taxon>
        <taxon>Sphingomonadaceae</taxon>
        <taxon>Sphingomonas</taxon>
    </lineage>
</organism>
<evidence type="ECO:0000313" key="4">
    <source>
        <dbReference type="Proteomes" id="UP000033203"/>
    </source>
</evidence>
<gene>
    <name evidence="3" type="ORF">SR41_06175</name>
</gene>
<feature type="transmembrane region" description="Helical" evidence="1">
    <location>
        <begin position="48"/>
        <end position="71"/>
    </location>
</feature>
<keyword evidence="1" id="KW-0812">Transmembrane</keyword>
<evidence type="ECO:0000256" key="1">
    <source>
        <dbReference type="SAM" id="Phobius"/>
    </source>
</evidence>
<dbReference type="Pfam" id="PF02517">
    <property type="entry name" value="Rce1-like"/>
    <property type="match status" value="1"/>
</dbReference>
<dbReference type="Proteomes" id="UP000033203">
    <property type="component" value="Unassembled WGS sequence"/>
</dbReference>
<dbReference type="AlphaFoldDB" id="A0A0D1MF58"/>
<accession>A0A0D1MF58</accession>